<gene>
    <name evidence="1" type="ORF">SAMN05421825_0172</name>
</gene>
<evidence type="ECO:0000313" key="2">
    <source>
        <dbReference type="Proteomes" id="UP000199203"/>
    </source>
</evidence>
<accession>A0A1G7FPD6</accession>
<dbReference type="STRING" id="454006.SAMN05421825_0172"/>
<evidence type="ECO:0000313" key="1">
    <source>
        <dbReference type="EMBL" id="SDE77747.1"/>
    </source>
</evidence>
<dbReference type="Proteomes" id="UP000199203">
    <property type="component" value="Unassembled WGS sequence"/>
</dbReference>
<dbReference type="AlphaFoldDB" id="A0A1G7FPD6"/>
<sequence length="29" mass="3246">MKNKVQIAILTNGGTFLSKIYCAYVVEKL</sequence>
<keyword evidence="2" id="KW-1185">Reference proteome</keyword>
<name>A0A1G7FPD6_9FLAO</name>
<proteinExistence type="predicted"/>
<reference evidence="2" key="1">
    <citation type="submission" date="2016-10" db="EMBL/GenBank/DDBJ databases">
        <authorList>
            <person name="Varghese N."/>
            <person name="Submissions S."/>
        </authorList>
    </citation>
    <scope>NUCLEOTIDE SEQUENCE [LARGE SCALE GENOMIC DNA]</scope>
    <source>
        <strain evidence="2">DSM 19684</strain>
    </source>
</reference>
<dbReference type="EMBL" id="FNBH01000001">
    <property type="protein sequence ID" value="SDE77747.1"/>
    <property type="molecule type" value="Genomic_DNA"/>
</dbReference>
<organism evidence="1 2">
    <name type="scientific">Epilithonimonas hungarica</name>
    <dbReference type="NCBI Taxonomy" id="454006"/>
    <lineage>
        <taxon>Bacteria</taxon>
        <taxon>Pseudomonadati</taxon>
        <taxon>Bacteroidota</taxon>
        <taxon>Flavobacteriia</taxon>
        <taxon>Flavobacteriales</taxon>
        <taxon>Weeksellaceae</taxon>
        <taxon>Chryseobacterium group</taxon>
        <taxon>Epilithonimonas</taxon>
    </lineage>
</organism>
<protein>
    <submittedName>
        <fullName evidence="1">Uncharacterized protein</fullName>
    </submittedName>
</protein>